<keyword evidence="3" id="KW-0677">Repeat</keyword>
<dbReference type="PANTHER" id="PTHR45752">
    <property type="entry name" value="LEUCINE-RICH REPEAT-CONTAINING"/>
    <property type="match status" value="1"/>
</dbReference>
<dbReference type="PROSITE" id="PS51450">
    <property type="entry name" value="LRR"/>
    <property type="match status" value="1"/>
</dbReference>
<dbReference type="Pfam" id="PF13855">
    <property type="entry name" value="LRR_8"/>
    <property type="match status" value="1"/>
</dbReference>
<dbReference type="EMBL" id="BSDZ01000004">
    <property type="protein sequence ID" value="GLI59940.1"/>
    <property type="molecule type" value="Genomic_DNA"/>
</dbReference>
<evidence type="ECO:0000313" key="5">
    <source>
        <dbReference type="EMBL" id="GLI59940.1"/>
    </source>
</evidence>
<dbReference type="InterPro" id="IPR032675">
    <property type="entry name" value="LRR_dom_sf"/>
</dbReference>
<organism evidence="5 6">
    <name type="scientific">Volvox africanus</name>
    <dbReference type="NCBI Taxonomy" id="51714"/>
    <lineage>
        <taxon>Eukaryota</taxon>
        <taxon>Viridiplantae</taxon>
        <taxon>Chlorophyta</taxon>
        <taxon>core chlorophytes</taxon>
        <taxon>Chlorophyceae</taxon>
        <taxon>CS clade</taxon>
        <taxon>Chlamydomonadales</taxon>
        <taxon>Volvocaceae</taxon>
        <taxon>Volvox</taxon>
    </lineage>
</organism>
<dbReference type="Gene3D" id="3.80.10.10">
    <property type="entry name" value="Ribonuclease Inhibitor"/>
    <property type="match status" value="2"/>
</dbReference>
<feature type="region of interest" description="Disordered" evidence="4">
    <location>
        <begin position="258"/>
        <end position="278"/>
    </location>
</feature>
<comment type="caution">
    <text evidence="5">The sequence shown here is derived from an EMBL/GenBank/DDBJ whole genome shotgun (WGS) entry which is preliminary data.</text>
</comment>
<proteinExistence type="predicted"/>
<feature type="region of interest" description="Disordered" evidence="4">
    <location>
        <begin position="910"/>
        <end position="996"/>
    </location>
</feature>
<evidence type="ECO:0000256" key="1">
    <source>
        <dbReference type="ARBA" id="ARBA00004430"/>
    </source>
</evidence>
<evidence type="ECO:0008006" key="7">
    <source>
        <dbReference type="Google" id="ProtNLM"/>
    </source>
</evidence>
<dbReference type="PANTHER" id="PTHR45752:SF187">
    <property type="entry name" value="LEUCINE-RICH REPEAT AND IQ DOMAIN-CONTAINING PROTEIN 4"/>
    <property type="match status" value="1"/>
</dbReference>
<evidence type="ECO:0000256" key="4">
    <source>
        <dbReference type="SAM" id="MobiDB-lite"/>
    </source>
</evidence>
<dbReference type="InterPro" id="IPR001611">
    <property type="entry name" value="Leu-rich_rpt"/>
</dbReference>
<comment type="subcellular location">
    <subcellularLocation>
        <location evidence="1">Cytoplasm</location>
        <location evidence="1">Cytoskeleton</location>
        <location evidence="1">Cilium axoneme</location>
    </subcellularLocation>
</comment>
<dbReference type="InterPro" id="IPR003591">
    <property type="entry name" value="Leu-rich_rpt_typical-subtyp"/>
</dbReference>
<keyword evidence="2" id="KW-0433">Leucine-rich repeat</keyword>
<protein>
    <recommendedName>
        <fullName evidence="7">F-box domain-containing protein</fullName>
    </recommendedName>
</protein>
<dbReference type="SUPFAM" id="SSF52047">
    <property type="entry name" value="RNI-like"/>
    <property type="match status" value="1"/>
</dbReference>
<evidence type="ECO:0000313" key="6">
    <source>
        <dbReference type="Proteomes" id="UP001165090"/>
    </source>
</evidence>
<keyword evidence="6" id="KW-1185">Reference proteome</keyword>
<dbReference type="InterPro" id="IPR050715">
    <property type="entry name" value="LRR-SigEffector_domain"/>
</dbReference>
<reference evidence="5 6" key="1">
    <citation type="journal article" date="2023" name="IScience">
        <title>Expanded male sex-determining region conserved during the evolution of homothallism in the green alga Volvox.</title>
        <authorList>
            <person name="Yamamoto K."/>
            <person name="Matsuzaki R."/>
            <person name="Mahakham W."/>
            <person name="Heman W."/>
            <person name="Sekimoto H."/>
            <person name="Kawachi M."/>
            <person name="Minakuchi Y."/>
            <person name="Toyoda A."/>
            <person name="Nozaki H."/>
        </authorList>
    </citation>
    <scope>NUCLEOTIDE SEQUENCE [LARGE SCALE GENOMIC DNA]</scope>
    <source>
        <strain evidence="5 6">NIES-4468</strain>
    </source>
</reference>
<feature type="compositionally biased region" description="Gly residues" evidence="4">
    <location>
        <begin position="932"/>
        <end position="978"/>
    </location>
</feature>
<sequence length="1209" mass="124505">MTGERSAGDAYWQSLPLPLFAEVLYHLCGRGERNVDNSLGSTGKNGRLLYRCGNGDSAGTSPSSSSSSSSFPFSSYDLANIALVCRDFRRLRCLGLVVLRPAFIPKTPPSPTAVHAHAYSSKQNQAYHDYKVRSLHLHVQEEQRHQQKHQGQEALHADEAEDIQLKLAEPNSHLHSRLAQQGAPYGQQAPPFPPLLDLYNDVWTTFPNLTQLDLSAVQIAVHDLVELRRQQQALEGLAQLRELRRLALPLALLTAPAASLPPSSSRRASINSSSSRSEASAGGAASTISACTHSNAAAAVTPGSGTTPPSYRGPLLFWPPWLLHLPHLSELAVITYCRTASYDAAEPNQYHDYHHHRHTYPIDITSILSRFDGIHVTDLPPLPALASLELQLPGGAVAGGGMLRNLTSLTSLHLRSTDSRPLGRMQLAALLSGAGGNGRLAHLHLPCLPSALQSFALQQAAAAATGPFLEGLRALAAAAGFPLAVSTTLHPPPPPTPPPPLPSKDIPCPSATATAASVLRTSLRSLSLSGRCLLADLLAAAAHLSAVTSLRLAGFDVRPRDIAEGLLTRHFADGAAGGGGGVLVWEQLYGASSGLPQAAWRLQRLDLTECYWLSSVPLFAANISRLLLALCPPGSLQVLNLSGVGLSRLPEALLLPPPPPPPALQPCCSFCDAPNNAYEHGKAYGSLCAVLTELDLSRNFLPAIPEALAVACPRLRTLRVDGNGPQAGVPHTGMPAASCRGAGSYALQQLPTPVLAAASSPRGGGSGAATAGRGCRLARLPPALEELSLVSTTGLMLLCPSAAILSCQPAVQLRRLHVSHCSLPVLVAIMPYMPVLVELVAVQVPASVRGVVGAAAAAAFASAGSASGNYNTSGQRSGLPGALGLAAAATTAAVARSLCRVTIRGDVAEDSPPVRLRGTAGPSSTRCSSSGCGSGSSSGGGGGSSSGGGSGSSSGGGGGSSSGGGGGSSSGGGSGDFGSGSSSSSSGDDDRGSNNVPGSSDAALWWLERLCACAPGMHTLSYTRMGLTAVPDGIAAASTLVSVNLSRNMVFRISESTAQLTQLEGLDLSRNRLSSLPYHIFARLTRISSLDVCGNPTLPLAAVSAMHRCLPGLIRFRSDYTLERPGPLTRSTSKLAAVAGDTANLKLESYGPGTAPGRQGFMYGSGCGGCSGGGGGDSVTTVGRHRVSDGTTSVVATVAAATADVRASR</sequence>
<evidence type="ECO:0000256" key="3">
    <source>
        <dbReference type="ARBA" id="ARBA00022737"/>
    </source>
</evidence>
<name>A0ABQ5RQU4_9CHLO</name>
<dbReference type="Proteomes" id="UP001165090">
    <property type="component" value="Unassembled WGS sequence"/>
</dbReference>
<dbReference type="SUPFAM" id="SSF52058">
    <property type="entry name" value="L domain-like"/>
    <property type="match status" value="1"/>
</dbReference>
<evidence type="ECO:0000256" key="2">
    <source>
        <dbReference type="ARBA" id="ARBA00022614"/>
    </source>
</evidence>
<accession>A0ABQ5RQU4</accession>
<dbReference type="SMART" id="SM00369">
    <property type="entry name" value="LRR_TYP"/>
    <property type="match status" value="3"/>
</dbReference>
<gene>
    <name evidence="5" type="ORF">VaNZ11_001990</name>
</gene>